<feature type="transmembrane region" description="Helical" evidence="2">
    <location>
        <begin position="244"/>
        <end position="265"/>
    </location>
</feature>
<accession>A0ABP7CJR3</accession>
<comment type="caution">
    <text evidence="3">The sequence shown here is derived from an EMBL/GenBank/DDBJ whole genome shotgun (WGS) entry which is preliminary data.</text>
</comment>
<feature type="transmembrane region" description="Helical" evidence="2">
    <location>
        <begin position="86"/>
        <end position="114"/>
    </location>
</feature>
<sequence>MASLLSPRRDRGDIALAATEPTVVLGSGERPELPTVAWLGLAAGAGVLSAVCGWVLVTGLVVVAWLAAEPGTLTQALGVGTQLWLLANGGGATLGAASVTLIPWTVTLLVAWVISRAAGYAARLGSAESPTVIPMVCIVTTLGYLVPLLAVGLLAGGPMAALRAGTVMLVVVAASAAWGCCRARDSWPTDTWPSWSRAIPRAVAAALLLMIAGGAAVLATGLAANRERLTTMIDSLDAGVVGNVVLLVGQLAYAPNAVVWAASYAIGPGFTLGNGSLVSPAATELGLLPSIPLLTAVPDVGPGGVSHLWWLALGVAAGAVAATLVVLARPTARFDETTLVGGLSGVLTGVAFAGVAWLSSGDLGRDLLSGLGPQLLPVLVMATSTMGLSGAICGLVLGLWRRPRRNRSRRGADTETNTTDTETNTTDTDTDATSTARTDTDSGVGGGTGAAAEDTEVIDARVPGAGGEPGAGGTTDDADDGDELTAPVTRRRSPAPTGSRPGSRTPIDGADEPTQQIG</sequence>
<evidence type="ECO:0000313" key="4">
    <source>
        <dbReference type="Proteomes" id="UP001500051"/>
    </source>
</evidence>
<keyword evidence="2" id="KW-1133">Transmembrane helix</keyword>
<feature type="transmembrane region" description="Helical" evidence="2">
    <location>
        <begin position="161"/>
        <end position="181"/>
    </location>
</feature>
<feature type="region of interest" description="Disordered" evidence="1">
    <location>
        <begin position="406"/>
        <end position="518"/>
    </location>
</feature>
<keyword evidence="4" id="KW-1185">Reference proteome</keyword>
<feature type="transmembrane region" description="Helical" evidence="2">
    <location>
        <begin position="277"/>
        <end position="296"/>
    </location>
</feature>
<feature type="compositionally biased region" description="Low complexity" evidence="1">
    <location>
        <begin position="414"/>
        <end position="437"/>
    </location>
</feature>
<evidence type="ECO:0000313" key="3">
    <source>
        <dbReference type="EMBL" id="GAA3691626.1"/>
    </source>
</evidence>
<dbReference type="InterPro" id="IPR045931">
    <property type="entry name" value="DUF6350"/>
</dbReference>
<keyword evidence="2" id="KW-0812">Transmembrane</keyword>
<gene>
    <name evidence="3" type="ORF">GCM10022204_03640</name>
</gene>
<organism evidence="3 4">
    <name type="scientific">Microlunatus aurantiacus</name>
    <dbReference type="NCBI Taxonomy" id="446786"/>
    <lineage>
        <taxon>Bacteria</taxon>
        <taxon>Bacillati</taxon>
        <taxon>Actinomycetota</taxon>
        <taxon>Actinomycetes</taxon>
        <taxon>Propionibacteriales</taxon>
        <taxon>Propionibacteriaceae</taxon>
        <taxon>Microlunatus</taxon>
    </lineage>
</organism>
<name>A0ABP7CJR3_9ACTN</name>
<feature type="transmembrane region" description="Helical" evidence="2">
    <location>
        <begin position="135"/>
        <end position="155"/>
    </location>
</feature>
<dbReference type="Pfam" id="PF19877">
    <property type="entry name" value="DUF6350"/>
    <property type="match status" value="1"/>
</dbReference>
<feature type="transmembrane region" description="Helical" evidence="2">
    <location>
        <begin position="308"/>
        <end position="327"/>
    </location>
</feature>
<feature type="transmembrane region" description="Helical" evidence="2">
    <location>
        <begin position="202"/>
        <end position="224"/>
    </location>
</feature>
<feature type="transmembrane region" description="Helical" evidence="2">
    <location>
        <begin position="36"/>
        <end position="66"/>
    </location>
</feature>
<reference evidence="4" key="1">
    <citation type="journal article" date="2019" name="Int. J. Syst. Evol. Microbiol.">
        <title>The Global Catalogue of Microorganisms (GCM) 10K type strain sequencing project: providing services to taxonomists for standard genome sequencing and annotation.</title>
        <authorList>
            <consortium name="The Broad Institute Genomics Platform"/>
            <consortium name="The Broad Institute Genome Sequencing Center for Infectious Disease"/>
            <person name="Wu L."/>
            <person name="Ma J."/>
        </authorList>
    </citation>
    <scope>NUCLEOTIDE SEQUENCE [LARGE SCALE GENOMIC DNA]</scope>
    <source>
        <strain evidence="4">JCM 16548</strain>
    </source>
</reference>
<dbReference type="Proteomes" id="UP001500051">
    <property type="component" value="Unassembled WGS sequence"/>
</dbReference>
<dbReference type="EMBL" id="BAAAYX010000002">
    <property type="protein sequence ID" value="GAA3691626.1"/>
    <property type="molecule type" value="Genomic_DNA"/>
</dbReference>
<dbReference type="RefSeq" id="WP_344810552.1">
    <property type="nucleotide sequence ID" value="NZ_BAAAYX010000002.1"/>
</dbReference>
<protein>
    <recommendedName>
        <fullName evidence="5">Integral membrane protein</fullName>
    </recommendedName>
</protein>
<keyword evidence="2" id="KW-0472">Membrane</keyword>
<feature type="transmembrane region" description="Helical" evidence="2">
    <location>
        <begin position="339"/>
        <end position="358"/>
    </location>
</feature>
<feature type="transmembrane region" description="Helical" evidence="2">
    <location>
        <begin position="378"/>
        <end position="400"/>
    </location>
</feature>
<evidence type="ECO:0000256" key="2">
    <source>
        <dbReference type="SAM" id="Phobius"/>
    </source>
</evidence>
<feature type="compositionally biased region" description="Gly residues" evidence="1">
    <location>
        <begin position="464"/>
        <end position="473"/>
    </location>
</feature>
<proteinExistence type="predicted"/>
<evidence type="ECO:0000256" key="1">
    <source>
        <dbReference type="SAM" id="MobiDB-lite"/>
    </source>
</evidence>
<evidence type="ECO:0008006" key="5">
    <source>
        <dbReference type="Google" id="ProtNLM"/>
    </source>
</evidence>